<dbReference type="PANTHER" id="PTHR34975">
    <property type="entry name" value="SPORE GERMINATION PROTEIN A2"/>
    <property type="match status" value="1"/>
</dbReference>
<evidence type="ECO:0000313" key="10">
    <source>
        <dbReference type="Proteomes" id="UP001589818"/>
    </source>
</evidence>
<feature type="transmembrane region" description="Helical" evidence="8">
    <location>
        <begin position="302"/>
        <end position="320"/>
    </location>
</feature>
<evidence type="ECO:0000256" key="7">
    <source>
        <dbReference type="ARBA" id="ARBA00023136"/>
    </source>
</evidence>
<evidence type="ECO:0000256" key="6">
    <source>
        <dbReference type="ARBA" id="ARBA00022989"/>
    </source>
</evidence>
<proteinExistence type="inferred from homology"/>
<dbReference type="NCBIfam" id="TIGR00912">
    <property type="entry name" value="2A0309"/>
    <property type="match status" value="1"/>
</dbReference>
<keyword evidence="3" id="KW-0813">Transport</keyword>
<dbReference type="RefSeq" id="WP_204818769.1">
    <property type="nucleotide sequence ID" value="NZ_JANHOF010000005.1"/>
</dbReference>
<evidence type="ECO:0000256" key="4">
    <source>
        <dbReference type="ARBA" id="ARBA00022544"/>
    </source>
</evidence>
<name>A0ABV6JAM0_9BACL</name>
<feature type="transmembrane region" description="Helical" evidence="8">
    <location>
        <begin position="332"/>
        <end position="351"/>
    </location>
</feature>
<keyword evidence="7 8" id="KW-0472">Membrane</keyword>
<evidence type="ECO:0000313" key="9">
    <source>
        <dbReference type="EMBL" id="MFC0392807.1"/>
    </source>
</evidence>
<feature type="transmembrane region" description="Helical" evidence="8">
    <location>
        <begin position="81"/>
        <end position="100"/>
    </location>
</feature>
<dbReference type="Proteomes" id="UP001589818">
    <property type="component" value="Unassembled WGS sequence"/>
</dbReference>
<protein>
    <submittedName>
        <fullName evidence="9">Endospore germination permease</fullName>
    </submittedName>
</protein>
<evidence type="ECO:0000256" key="5">
    <source>
        <dbReference type="ARBA" id="ARBA00022692"/>
    </source>
</evidence>
<dbReference type="InterPro" id="IPR001734">
    <property type="entry name" value="Na/solute_symporter"/>
</dbReference>
<feature type="transmembrane region" description="Helical" evidence="8">
    <location>
        <begin position="38"/>
        <end position="61"/>
    </location>
</feature>
<dbReference type="Pfam" id="PF03845">
    <property type="entry name" value="Spore_permease"/>
    <property type="match status" value="1"/>
</dbReference>
<comment type="similarity">
    <text evidence="2">Belongs to the amino acid-polyamine-organocation (APC) superfamily. Spore germination protein (SGP) (TC 2.A.3.9) family.</text>
</comment>
<organism evidence="9 10">
    <name type="scientific">Paenibacillus mendelii</name>
    <dbReference type="NCBI Taxonomy" id="206163"/>
    <lineage>
        <taxon>Bacteria</taxon>
        <taxon>Bacillati</taxon>
        <taxon>Bacillota</taxon>
        <taxon>Bacilli</taxon>
        <taxon>Bacillales</taxon>
        <taxon>Paenibacillaceae</taxon>
        <taxon>Paenibacillus</taxon>
    </lineage>
</organism>
<dbReference type="PANTHER" id="PTHR34975:SF2">
    <property type="entry name" value="SPORE GERMINATION PROTEIN A2"/>
    <property type="match status" value="1"/>
</dbReference>
<sequence>MNFKSFGLWPVAMMLALSVGLSNHVIVLPTILQTSGRDAWLCSVGSFLVALPWIIWIVHSIMKRTKQTRLQEWLFQRVPKLLGWILLTPVLLLFITNSFQTFVETASWTSATYLPATPEIVILLCLIGLTAYGAWSGIRAITYMSCLLLPAVVLLGDFVMTANMPDKNYHLLLPILADGFPQVISGSFYSLGGTLELALILFFQQRLKTKVAWWHLVLLLAFVSILTIGPAIGAIAEFGPIEAEKLRYPAFAQWRLVTIGRYIEHLDFFAIFQWLSGAFVRISLGMYLVIDLLPIRSQKKQRAALLFLCLVYIVAGQQLMNNTIDSEKLTRLLFVADVIVLGGFTIIIWLLSFKPSKGKVKEDAGTGTPG</sequence>
<feature type="transmembrane region" description="Helical" evidence="8">
    <location>
        <begin position="271"/>
        <end position="290"/>
    </location>
</feature>
<keyword evidence="6 8" id="KW-1133">Transmembrane helix</keyword>
<keyword evidence="10" id="KW-1185">Reference proteome</keyword>
<gene>
    <name evidence="9" type="ORF">ACFFJ8_15660</name>
</gene>
<feature type="transmembrane region" description="Helical" evidence="8">
    <location>
        <begin position="183"/>
        <end position="203"/>
    </location>
</feature>
<feature type="transmembrane region" description="Helical" evidence="8">
    <location>
        <begin position="145"/>
        <end position="163"/>
    </location>
</feature>
<accession>A0ABV6JAM0</accession>
<evidence type="ECO:0000256" key="2">
    <source>
        <dbReference type="ARBA" id="ARBA00007998"/>
    </source>
</evidence>
<reference evidence="9 10" key="1">
    <citation type="submission" date="2024-09" db="EMBL/GenBank/DDBJ databases">
        <authorList>
            <person name="Sun Q."/>
            <person name="Mori K."/>
        </authorList>
    </citation>
    <scope>NUCLEOTIDE SEQUENCE [LARGE SCALE GENOMIC DNA]</scope>
    <source>
        <strain evidence="9 10">CCM 4839</strain>
    </source>
</reference>
<feature type="transmembrane region" description="Helical" evidence="8">
    <location>
        <begin position="120"/>
        <end position="138"/>
    </location>
</feature>
<feature type="transmembrane region" description="Helical" evidence="8">
    <location>
        <begin position="215"/>
        <end position="236"/>
    </location>
</feature>
<evidence type="ECO:0000256" key="1">
    <source>
        <dbReference type="ARBA" id="ARBA00004141"/>
    </source>
</evidence>
<comment type="subcellular location">
    <subcellularLocation>
        <location evidence="1">Membrane</location>
        <topology evidence="1">Multi-pass membrane protein</topology>
    </subcellularLocation>
</comment>
<dbReference type="EMBL" id="JBHLVF010000023">
    <property type="protein sequence ID" value="MFC0392807.1"/>
    <property type="molecule type" value="Genomic_DNA"/>
</dbReference>
<evidence type="ECO:0000256" key="3">
    <source>
        <dbReference type="ARBA" id="ARBA00022448"/>
    </source>
</evidence>
<evidence type="ECO:0000256" key="8">
    <source>
        <dbReference type="SAM" id="Phobius"/>
    </source>
</evidence>
<keyword evidence="5 8" id="KW-0812">Transmembrane</keyword>
<comment type="caution">
    <text evidence="9">The sequence shown here is derived from an EMBL/GenBank/DDBJ whole genome shotgun (WGS) entry which is preliminary data.</text>
</comment>
<dbReference type="InterPro" id="IPR004761">
    <property type="entry name" value="Spore_GerAB"/>
</dbReference>
<keyword evidence="4" id="KW-0309">Germination</keyword>
<dbReference type="PROSITE" id="PS50283">
    <property type="entry name" value="NA_SOLUT_SYMP_3"/>
    <property type="match status" value="1"/>
</dbReference>